<dbReference type="InterPro" id="IPR052734">
    <property type="entry name" value="Nod_factor_acetyltransferase"/>
</dbReference>
<dbReference type="InterPro" id="IPR002656">
    <property type="entry name" value="Acyl_transf_3_dom"/>
</dbReference>
<keyword evidence="1" id="KW-0812">Transmembrane</keyword>
<dbReference type="Proteomes" id="UP000256326">
    <property type="component" value="Unassembled WGS sequence"/>
</dbReference>
<keyword evidence="1" id="KW-1133">Transmembrane helix</keyword>
<dbReference type="AlphaFoldDB" id="A0A3D9D055"/>
<proteinExistence type="predicted"/>
<feature type="transmembrane region" description="Helical" evidence="1">
    <location>
        <begin position="68"/>
        <end position="87"/>
    </location>
</feature>
<gene>
    <name evidence="3" type="ORF">DRF58_07070</name>
</gene>
<reference evidence="3 4" key="1">
    <citation type="journal article" date="2006" name="Int. J. Syst. Evol. Microbiol.">
        <title>Chryseobacterium hispanicum sp. nov., isolated from the drinking water distribution system of Sevilla, Spain.</title>
        <authorList>
            <person name="Gallego V."/>
            <person name="Garcia M.T."/>
            <person name="Ventosa A."/>
        </authorList>
    </citation>
    <scope>NUCLEOTIDE SEQUENCE [LARGE SCALE GENOMIC DNA]</scope>
    <source>
        <strain evidence="3 4">KCTC 22104</strain>
    </source>
</reference>
<protein>
    <recommendedName>
        <fullName evidence="2">Acyltransferase 3 domain-containing protein</fullName>
    </recommendedName>
</protein>
<accession>A0A3D9D055</accession>
<dbReference type="PANTHER" id="PTHR37312:SF1">
    <property type="entry name" value="MEMBRANE-BOUND ACYLTRANSFERASE YKRP-RELATED"/>
    <property type="match status" value="1"/>
</dbReference>
<sequence length="238" mass="27777">MQKRIEYLDSIKALGIILVVIGHYTSFLNSFIFLFHMPLFFFISGFLFKYEDNKTLLQKKGKRLMTPYITYLLLFYLIPLILIKGFIPEKIIKAIFGGAYLFGSVGVLWFVSCLFATMFLYNQTKSIKHKNLFIIIMLLLAYINQIYPYYLPGNANVALFTVFFFHLGYIYRQKYLNIHPPVYISFIIITTLIIASYTYPLIKLELKTIKYGIPFLSAFLSSLCILSVFNIFKKNPNT</sequence>
<dbReference type="OrthoDB" id="9809782at2"/>
<keyword evidence="4" id="KW-1185">Reference proteome</keyword>
<dbReference type="EMBL" id="QNUG01000011">
    <property type="protein sequence ID" value="REC71288.1"/>
    <property type="molecule type" value="Genomic_DNA"/>
</dbReference>
<dbReference type="RefSeq" id="WP_116034177.1">
    <property type="nucleotide sequence ID" value="NZ_JBHLVV010000005.1"/>
</dbReference>
<dbReference type="PANTHER" id="PTHR37312">
    <property type="entry name" value="MEMBRANE-BOUND ACYLTRANSFERASE YKRP-RELATED"/>
    <property type="match status" value="1"/>
</dbReference>
<dbReference type="Pfam" id="PF01757">
    <property type="entry name" value="Acyl_transf_3"/>
    <property type="match status" value="1"/>
</dbReference>
<evidence type="ECO:0000256" key="1">
    <source>
        <dbReference type="SAM" id="Phobius"/>
    </source>
</evidence>
<feature type="transmembrane region" description="Helical" evidence="1">
    <location>
        <begin position="7"/>
        <end position="25"/>
    </location>
</feature>
<feature type="transmembrane region" description="Helical" evidence="1">
    <location>
        <begin position="99"/>
        <end position="120"/>
    </location>
</feature>
<feature type="transmembrane region" description="Helical" evidence="1">
    <location>
        <begin position="183"/>
        <end position="199"/>
    </location>
</feature>
<keyword evidence="1" id="KW-0472">Membrane</keyword>
<evidence type="ECO:0000313" key="3">
    <source>
        <dbReference type="EMBL" id="REC71288.1"/>
    </source>
</evidence>
<feature type="domain" description="Acyltransferase 3" evidence="2">
    <location>
        <begin position="6"/>
        <end position="222"/>
    </location>
</feature>
<feature type="transmembrane region" description="Helical" evidence="1">
    <location>
        <begin position="155"/>
        <end position="171"/>
    </location>
</feature>
<evidence type="ECO:0000313" key="4">
    <source>
        <dbReference type="Proteomes" id="UP000256326"/>
    </source>
</evidence>
<organism evidence="3 4">
    <name type="scientific">Epilithonimonas hispanica</name>
    <dbReference type="NCBI Taxonomy" id="358687"/>
    <lineage>
        <taxon>Bacteria</taxon>
        <taxon>Pseudomonadati</taxon>
        <taxon>Bacteroidota</taxon>
        <taxon>Flavobacteriia</taxon>
        <taxon>Flavobacteriales</taxon>
        <taxon>Weeksellaceae</taxon>
        <taxon>Chryseobacterium group</taxon>
        <taxon>Epilithonimonas</taxon>
    </lineage>
</organism>
<feature type="transmembrane region" description="Helical" evidence="1">
    <location>
        <begin position="211"/>
        <end position="232"/>
    </location>
</feature>
<comment type="caution">
    <text evidence="3">The sequence shown here is derived from an EMBL/GenBank/DDBJ whole genome shotgun (WGS) entry which is preliminary data.</text>
</comment>
<dbReference type="GO" id="GO:0016747">
    <property type="term" value="F:acyltransferase activity, transferring groups other than amino-acyl groups"/>
    <property type="evidence" value="ECO:0007669"/>
    <property type="project" value="InterPro"/>
</dbReference>
<evidence type="ECO:0000259" key="2">
    <source>
        <dbReference type="Pfam" id="PF01757"/>
    </source>
</evidence>
<name>A0A3D9D055_9FLAO</name>